<reference evidence="8" key="1">
    <citation type="submission" date="2020-04" db="EMBL/GenBank/DDBJ databases">
        <authorList>
            <person name="Alioto T."/>
            <person name="Alioto T."/>
            <person name="Gomez Garrido J."/>
        </authorList>
    </citation>
    <scope>NUCLEOTIDE SEQUENCE</scope>
    <source>
        <strain evidence="8">A484AB</strain>
    </source>
</reference>
<keyword evidence="4" id="KW-1015">Disulfide bond</keyword>
<organism evidence="8 9">
    <name type="scientific">Paramuricea clavata</name>
    <name type="common">Red gorgonian</name>
    <name type="synonym">Violescent sea-whip</name>
    <dbReference type="NCBI Taxonomy" id="317549"/>
    <lineage>
        <taxon>Eukaryota</taxon>
        <taxon>Metazoa</taxon>
        <taxon>Cnidaria</taxon>
        <taxon>Anthozoa</taxon>
        <taxon>Octocorallia</taxon>
        <taxon>Malacalcyonacea</taxon>
        <taxon>Plexauridae</taxon>
        <taxon>Paramuricea</taxon>
    </lineage>
</organism>
<gene>
    <name evidence="8" type="ORF">PACLA_8A044218</name>
</gene>
<evidence type="ECO:0000313" key="8">
    <source>
        <dbReference type="EMBL" id="CAB4022885.1"/>
    </source>
</evidence>
<evidence type="ECO:0000256" key="3">
    <source>
        <dbReference type="ARBA" id="ARBA00022837"/>
    </source>
</evidence>
<evidence type="ECO:0000256" key="6">
    <source>
        <dbReference type="PROSITE-ProRule" id="PRU01172"/>
    </source>
</evidence>
<dbReference type="PROSITE" id="PS00289">
    <property type="entry name" value="PTX_1"/>
    <property type="match status" value="1"/>
</dbReference>
<dbReference type="EMBL" id="CACRXK020012208">
    <property type="protein sequence ID" value="CAB4022885.1"/>
    <property type="molecule type" value="Genomic_DNA"/>
</dbReference>
<dbReference type="Pfam" id="PF00354">
    <property type="entry name" value="Pentaxin"/>
    <property type="match status" value="2"/>
</dbReference>
<dbReference type="OrthoDB" id="5969871at2759"/>
<proteinExistence type="predicted"/>
<sequence length="702" mass="79052">NFDLKFPSAKKHTATGKMSTTSDEVSICFWCKTSDLKSPFVSYKNNGNPPSVLTLVYLDGSVFLQINKPIAYEATFEISPIHDDKWHHICTTWNSSSGHVNIYVDGALRNYPTGTSYFKDEKIVFNGTFTIGNFKYATMDMSNFAGKLSQFNIWDYVLPSKEIKAIAKNCTMSHAAGGNVLKWRRDFAPTPADSADPRDCSERDMPIKSVDSDLHFSGKTNTTYSSHKQMPKLDAFTISWWLKTSWIPTADSQLMAIASFILVSEPLQKYLLVAIRGTFEIHFEMAGAQSFHKLPPINDDRWHHMAITWETFDGQWNFFLDGVHRSSIDEFQFGHEVPPSLLVIGQNGNINGPAYSSDDELQGSLSRFNIWDSRLSVELIVALAKDPGHDVGNVNSWRNLQSLKSYVNRTEPSTVVSSAGKSNVAFTFTHWTKNNYALIPYSGAEIAQLTVCTWLDLSYTDEYSPSLLSYSSTTPNDLFIMFHVYNIDGLVMGINDQPYGLGSDSAVNNKLWRHLCVRWNGDLGEVNWYLEGVERNSKTDLPKKQTLTAPGIWVFTNEQDSHGGGFSGKQSFKKSLAQMNVWNYVLPVQAMKALAYGGTSVEGNLFRWSDIIANYNPKGYFVASPFHLYMPDGVVQKKRDEYCNQSSCPAGTFYARIGPRRNFHPPGIQWRCYCKDNVVSDKSVKVVSGYYNTRETELLAIV</sequence>
<feature type="domain" description="Pentraxin (PTX)" evidence="7">
    <location>
        <begin position="210"/>
        <end position="416"/>
    </location>
</feature>
<evidence type="ECO:0000256" key="1">
    <source>
        <dbReference type="ARBA" id="ARBA00001913"/>
    </source>
</evidence>
<dbReference type="PANTHER" id="PTHR19277">
    <property type="entry name" value="PENTRAXIN"/>
    <property type="match status" value="1"/>
</dbReference>
<dbReference type="PANTHER" id="PTHR19277:SF161">
    <property type="entry name" value="LAMININ G DOMAIN-CONTAINING PROTEIN"/>
    <property type="match status" value="1"/>
</dbReference>
<dbReference type="GO" id="GO:0046872">
    <property type="term" value="F:metal ion binding"/>
    <property type="evidence" value="ECO:0007669"/>
    <property type="project" value="UniProtKB-KW"/>
</dbReference>
<dbReference type="AlphaFoldDB" id="A0A7D9J634"/>
<keyword evidence="2" id="KW-0479">Metal-binding</keyword>
<dbReference type="SUPFAM" id="SSF49899">
    <property type="entry name" value="Concanavalin A-like lectins/glucanases"/>
    <property type="match status" value="3"/>
</dbReference>
<dbReference type="InterPro" id="IPR030476">
    <property type="entry name" value="Pentaxin_CS"/>
</dbReference>
<evidence type="ECO:0000256" key="4">
    <source>
        <dbReference type="ARBA" id="ARBA00023157"/>
    </source>
</evidence>
<name>A0A7D9J634_PARCT</name>
<dbReference type="Pfam" id="PF13385">
    <property type="entry name" value="Laminin_G_3"/>
    <property type="match status" value="1"/>
</dbReference>
<feature type="non-terminal residue" evidence="8">
    <location>
        <position position="702"/>
    </location>
</feature>
<keyword evidence="5" id="KW-0325">Glycoprotein</keyword>
<dbReference type="PROSITE" id="PS51828">
    <property type="entry name" value="PTX_2"/>
    <property type="match status" value="3"/>
</dbReference>
<accession>A0A7D9J634</accession>
<dbReference type="Proteomes" id="UP001152795">
    <property type="component" value="Unassembled WGS sequence"/>
</dbReference>
<protein>
    <recommendedName>
        <fullName evidence="7">Pentraxin (PTX) domain-containing protein</fullName>
    </recommendedName>
</protein>
<comment type="cofactor">
    <cofactor evidence="1">
        <name>Ca(2+)</name>
        <dbReference type="ChEBI" id="CHEBI:29108"/>
    </cofactor>
</comment>
<dbReference type="InterPro" id="IPR001759">
    <property type="entry name" value="PTX_dom"/>
</dbReference>
<evidence type="ECO:0000313" key="9">
    <source>
        <dbReference type="Proteomes" id="UP001152795"/>
    </source>
</evidence>
<keyword evidence="3" id="KW-0106">Calcium</keyword>
<dbReference type="InterPro" id="IPR013320">
    <property type="entry name" value="ConA-like_dom_sf"/>
</dbReference>
<dbReference type="InterPro" id="IPR051360">
    <property type="entry name" value="Neuronal_Pentraxin_Related"/>
</dbReference>
<keyword evidence="9" id="KW-1185">Reference proteome</keyword>
<dbReference type="Gene3D" id="2.60.120.200">
    <property type="match status" value="3"/>
</dbReference>
<dbReference type="SMART" id="SM00159">
    <property type="entry name" value="PTX"/>
    <property type="match status" value="3"/>
</dbReference>
<dbReference type="PRINTS" id="PR00895">
    <property type="entry name" value="PENTAXIN"/>
</dbReference>
<feature type="domain" description="Pentraxin (PTX)" evidence="7">
    <location>
        <begin position="1"/>
        <end position="201"/>
    </location>
</feature>
<evidence type="ECO:0000259" key="7">
    <source>
        <dbReference type="PROSITE" id="PS51828"/>
    </source>
</evidence>
<comment type="caution">
    <text evidence="8">The sequence shown here is derived from an EMBL/GenBank/DDBJ whole genome shotgun (WGS) entry which is preliminary data.</text>
</comment>
<evidence type="ECO:0000256" key="2">
    <source>
        <dbReference type="ARBA" id="ARBA00022723"/>
    </source>
</evidence>
<comment type="caution">
    <text evidence="6">Lacks conserved residue(s) required for the propagation of feature annotation.</text>
</comment>
<feature type="domain" description="Pentraxin (PTX)" evidence="7">
    <location>
        <begin position="422"/>
        <end position="629"/>
    </location>
</feature>
<evidence type="ECO:0000256" key="5">
    <source>
        <dbReference type="ARBA" id="ARBA00023180"/>
    </source>
</evidence>